<dbReference type="Pfam" id="PF21118">
    <property type="entry name" value="DosC_2nd"/>
    <property type="match status" value="1"/>
</dbReference>
<evidence type="ECO:0000256" key="7">
    <source>
        <dbReference type="ARBA" id="ARBA00022679"/>
    </source>
</evidence>
<dbReference type="InterPro" id="IPR048442">
    <property type="entry name" value="DosC_2nd"/>
</dbReference>
<dbReference type="Gene3D" id="3.30.70.270">
    <property type="match status" value="1"/>
</dbReference>
<evidence type="ECO:0000256" key="13">
    <source>
        <dbReference type="ARBA" id="ARBA00034247"/>
    </source>
</evidence>
<keyword evidence="11" id="KW-0408">Iron</keyword>
<dbReference type="SUPFAM" id="SSF55073">
    <property type="entry name" value="Nucleotide cyclase"/>
    <property type="match status" value="1"/>
</dbReference>
<dbReference type="EC" id="2.7.7.65" evidence="4"/>
<keyword evidence="10" id="KW-0460">Magnesium</keyword>
<evidence type="ECO:0000256" key="6">
    <source>
        <dbReference type="ARBA" id="ARBA00022617"/>
    </source>
</evidence>
<accession>A0A1I6BCK5</accession>
<dbReference type="Gene3D" id="1.10.490.10">
    <property type="entry name" value="Globins"/>
    <property type="match status" value="1"/>
</dbReference>
<dbReference type="GO" id="GO:1902201">
    <property type="term" value="P:negative regulation of bacterial-type flagellum-dependent cell motility"/>
    <property type="evidence" value="ECO:0007669"/>
    <property type="project" value="TreeGrafter"/>
</dbReference>
<sequence>MPATQFTLDDLTCEWLERLDSFPADVRERVAQTAERHRTDLASHFYGVMLAHKEAAQFLSHEEVKTRLSRSMENWITNLYNSSEAADIQSVIAHQTRIGEVHARVSIPVHLVLRGARLLKQRLITYLREELPERQAAEAAAFAATLIDLAMEIMSHAYTTSHDRRSRAEESYRLFAVTQNMASEKERQRAALLDWENQLMFDVAMNTAAQHLPRLSASEFGLWFRHKGAHGFEGAPETELILESMTRIDEMLLPLFANRQSEANPTHTMQLLRDLREQAKSISYHLDLLFEQNNELESGRDVLTRLLNRKYLSVVLNKQITYARSTGGSFAVLALDLDHFKQINDSHGHEAGDLVLQQVAVLMLNRSRAGDYLFRTGGEEFLMIMVDVNDHSAAKAADNIRRAIAAETFRLPQDVTMHLTVSLGLAVYNGHPDYQQLLRRADDALYEAKNNGRNRVVIAPE</sequence>
<keyword evidence="8" id="KW-0479">Metal-binding</keyword>
<evidence type="ECO:0000256" key="2">
    <source>
        <dbReference type="ARBA" id="ARBA00001971"/>
    </source>
</evidence>
<evidence type="ECO:0000313" key="16">
    <source>
        <dbReference type="Proteomes" id="UP000242815"/>
    </source>
</evidence>
<dbReference type="NCBIfam" id="TIGR00254">
    <property type="entry name" value="GGDEF"/>
    <property type="match status" value="1"/>
</dbReference>
<dbReference type="CDD" id="cd14757">
    <property type="entry name" value="GS_EcDosC-like_GGDEF"/>
    <property type="match status" value="1"/>
</dbReference>
<dbReference type="SUPFAM" id="SSF46458">
    <property type="entry name" value="Globin-like"/>
    <property type="match status" value="1"/>
</dbReference>
<dbReference type="PANTHER" id="PTHR45138:SF9">
    <property type="entry name" value="DIGUANYLATE CYCLASE DGCM-RELATED"/>
    <property type="match status" value="1"/>
</dbReference>
<dbReference type="GO" id="GO:0052621">
    <property type="term" value="F:diguanylate cyclase activity"/>
    <property type="evidence" value="ECO:0007669"/>
    <property type="project" value="UniProtKB-EC"/>
</dbReference>
<dbReference type="InterPro" id="IPR000160">
    <property type="entry name" value="GGDEF_dom"/>
</dbReference>
<dbReference type="PANTHER" id="PTHR45138">
    <property type="entry name" value="REGULATORY COMPONENTS OF SENSORY TRANSDUCTION SYSTEM"/>
    <property type="match status" value="1"/>
</dbReference>
<dbReference type="GO" id="GO:0019825">
    <property type="term" value="F:oxygen binding"/>
    <property type="evidence" value="ECO:0007669"/>
    <property type="project" value="InterPro"/>
</dbReference>
<keyword evidence="7" id="KW-0808">Transferase</keyword>
<evidence type="ECO:0000313" key="15">
    <source>
        <dbReference type="EMBL" id="SFQ78497.1"/>
    </source>
</evidence>
<dbReference type="Proteomes" id="UP000242815">
    <property type="component" value="Unassembled WGS sequence"/>
</dbReference>
<evidence type="ECO:0000256" key="10">
    <source>
        <dbReference type="ARBA" id="ARBA00022842"/>
    </source>
</evidence>
<keyword evidence="6" id="KW-0349">Heme</keyword>
<dbReference type="InterPro" id="IPR009050">
    <property type="entry name" value="Globin-like_sf"/>
</dbReference>
<keyword evidence="9" id="KW-0547">Nucleotide-binding</keyword>
<dbReference type="RefSeq" id="WP_090538401.1">
    <property type="nucleotide sequence ID" value="NZ_FOYD01000003.1"/>
</dbReference>
<name>A0A1I6BCK5_9GAMM</name>
<dbReference type="Pfam" id="PF11563">
    <property type="entry name" value="Protoglobin"/>
    <property type="match status" value="1"/>
</dbReference>
<comment type="catalytic activity">
    <reaction evidence="13">
        <text>2 GTP = 3',3'-c-di-GMP + 2 diphosphate</text>
        <dbReference type="Rhea" id="RHEA:24898"/>
        <dbReference type="ChEBI" id="CHEBI:33019"/>
        <dbReference type="ChEBI" id="CHEBI:37565"/>
        <dbReference type="ChEBI" id="CHEBI:58805"/>
        <dbReference type="EC" id="2.7.7.65"/>
    </reaction>
</comment>
<proteinExistence type="predicted"/>
<evidence type="ECO:0000256" key="5">
    <source>
        <dbReference type="ARBA" id="ARBA00015125"/>
    </source>
</evidence>
<protein>
    <recommendedName>
        <fullName evidence="5">Diguanylate cyclase DosC</fullName>
        <ecNumber evidence="4">2.7.7.65</ecNumber>
    </recommendedName>
    <alternativeName>
        <fullName evidence="12">Direct oxygen-sensing cyclase</fullName>
    </alternativeName>
</protein>
<dbReference type="STRING" id="1002526.SAMN05216578_103383"/>
<dbReference type="GO" id="GO:0043709">
    <property type="term" value="P:cell adhesion involved in single-species biofilm formation"/>
    <property type="evidence" value="ECO:0007669"/>
    <property type="project" value="TreeGrafter"/>
</dbReference>
<dbReference type="GO" id="GO:0005886">
    <property type="term" value="C:plasma membrane"/>
    <property type="evidence" value="ECO:0007669"/>
    <property type="project" value="UniProtKB-SubCell"/>
</dbReference>
<evidence type="ECO:0000256" key="11">
    <source>
        <dbReference type="ARBA" id="ARBA00023004"/>
    </source>
</evidence>
<dbReference type="FunFam" id="3.30.70.270:FF:000001">
    <property type="entry name" value="Diguanylate cyclase domain protein"/>
    <property type="match status" value="1"/>
</dbReference>
<feature type="domain" description="GGDEF" evidence="14">
    <location>
        <begin position="328"/>
        <end position="461"/>
    </location>
</feature>
<dbReference type="SMART" id="SM00267">
    <property type="entry name" value="GGDEF"/>
    <property type="match status" value="1"/>
</dbReference>
<dbReference type="InterPro" id="IPR050469">
    <property type="entry name" value="Diguanylate_Cyclase"/>
</dbReference>
<dbReference type="EMBL" id="FOYD01000003">
    <property type="protein sequence ID" value="SFQ78497.1"/>
    <property type="molecule type" value="Genomic_DNA"/>
</dbReference>
<dbReference type="GO" id="GO:0020037">
    <property type="term" value="F:heme binding"/>
    <property type="evidence" value="ECO:0007669"/>
    <property type="project" value="InterPro"/>
</dbReference>
<dbReference type="InterPro" id="IPR012292">
    <property type="entry name" value="Globin/Proto"/>
</dbReference>
<dbReference type="Pfam" id="PF00990">
    <property type="entry name" value="GGDEF"/>
    <property type="match status" value="1"/>
</dbReference>
<evidence type="ECO:0000256" key="4">
    <source>
        <dbReference type="ARBA" id="ARBA00012528"/>
    </source>
</evidence>
<reference evidence="15 16" key="1">
    <citation type="submission" date="2016-10" db="EMBL/GenBank/DDBJ databases">
        <authorList>
            <person name="de Groot N.N."/>
        </authorList>
    </citation>
    <scope>NUCLEOTIDE SEQUENCE [LARGE SCALE GENOMIC DNA]</scope>
    <source>
        <strain evidence="15 16">JCM 18415</strain>
    </source>
</reference>
<dbReference type="InterPro" id="IPR043128">
    <property type="entry name" value="Rev_trsase/Diguanyl_cyclase"/>
</dbReference>
<organism evidence="15 16">
    <name type="scientific">Halopseudomonas formosensis</name>
    <dbReference type="NCBI Taxonomy" id="1002526"/>
    <lineage>
        <taxon>Bacteria</taxon>
        <taxon>Pseudomonadati</taxon>
        <taxon>Pseudomonadota</taxon>
        <taxon>Gammaproteobacteria</taxon>
        <taxon>Pseudomonadales</taxon>
        <taxon>Pseudomonadaceae</taxon>
        <taxon>Halopseudomonas</taxon>
    </lineage>
</organism>
<comment type="subcellular location">
    <subcellularLocation>
        <location evidence="3">Cell inner membrane</location>
    </subcellularLocation>
</comment>
<dbReference type="InterPro" id="IPR044398">
    <property type="entry name" value="Globin-sensor_dom"/>
</dbReference>
<dbReference type="OrthoDB" id="9812260at2"/>
<evidence type="ECO:0000259" key="14">
    <source>
        <dbReference type="PROSITE" id="PS50887"/>
    </source>
</evidence>
<evidence type="ECO:0000256" key="12">
    <source>
        <dbReference type="ARBA" id="ARBA00029839"/>
    </source>
</evidence>
<evidence type="ECO:0000256" key="3">
    <source>
        <dbReference type="ARBA" id="ARBA00004533"/>
    </source>
</evidence>
<dbReference type="AlphaFoldDB" id="A0A1I6BCK5"/>
<dbReference type="UniPathway" id="UPA00599"/>
<dbReference type="GO" id="GO:0000166">
    <property type="term" value="F:nucleotide binding"/>
    <property type="evidence" value="ECO:0007669"/>
    <property type="project" value="UniProtKB-KW"/>
</dbReference>
<dbReference type="PROSITE" id="PS50887">
    <property type="entry name" value="GGDEF"/>
    <property type="match status" value="1"/>
</dbReference>
<evidence type="ECO:0000256" key="8">
    <source>
        <dbReference type="ARBA" id="ARBA00022723"/>
    </source>
</evidence>
<evidence type="ECO:0000256" key="1">
    <source>
        <dbReference type="ARBA" id="ARBA00001946"/>
    </source>
</evidence>
<dbReference type="InterPro" id="IPR039435">
    <property type="entry name" value="DosC_GS"/>
</dbReference>
<gene>
    <name evidence="15" type="ORF">SAMN05216578_103383</name>
</gene>
<evidence type="ECO:0000256" key="9">
    <source>
        <dbReference type="ARBA" id="ARBA00022741"/>
    </source>
</evidence>
<comment type="cofactor">
    <cofactor evidence="2">
        <name>heme</name>
        <dbReference type="ChEBI" id="CHEBI:30413"/>
    </cofactor>
</comment>
<comment type="cofactor">
    <cofactor evidence="1">
        <name>Mg(2+)</name>
        <dbReference type="ChEBI" id="CHEBI:18420"/>
    </cofactor>
</comment>
<dbReference type="CDD" id="cd01949">
    <property type="entry name" value="GGDEF"/>
    <property type="match status" value="1"/>
</dbReference>
<dbReference type="GO" id="GO:0046872">
    <property type="term" value="F:metal ion binding"/>
    <property type="evidence" value="ECO:0007669"/>
    <property type="project" value="UniProtKB-KW"/>
</dbReference>
<dbReference type="InterPro" id="IPR029787">
    <property type="entry name" value="Nucleotide_cyclase"/>
</dbReference>